<organism evidence="1 2">
    <name type="scientific">Aquamicrobium defluvii</name>
    <dbReference type="NCBI Taxonomy" id="69279"/>
    <lineage>
        <taxon>Bacteria</taxon>
        <taxon>Pseudomonadati</taxon>
        <taxon>Pseudomonadota</taxon>
        <taxon>Alphaproteobacteria</taxon>
        <taxon>Hyphomicrobiales</taxon>
        <taxon>Phyllobacteriaceae</taxon>
        <taxon>Aquamicrobium</taxon>
    </lineage>
</organism>
<name>A0A4R6YEZ9_9HYPH</name>
<dbReference type="EMBL" id="SNZF01000012">
    <property type="protein sequence ID" value="TDR34847.1"/>
    <property type="molecule type" value="Genomic_DNA"/>
</dbReference>
<proteinExistence type="predicted"/>
<comment type="caution">
    <text evidence="1">The sequence shown here is derived from an EMBL/GenBank/DDBJ whole genome shotgun (WGS) entry which is preliminary data.</text>
</comment>
<evidence type="ECO:0000313" key="1">
    <source>
        <dbReference type="EMBL" id="TDR34847.1"/>
    </source>
</evidence>
<dbReference type="AlphaFoldDB" id="A0A4R6YEZ9"/>
<keyword evidence="2" id="KW-1185">Reference proteome</keyword>
<gene>
    <name evidence="1" type="ORF">DES43_11259</name>
</gene>
<reference evidence="1 2" key="1">
    <citation type="submission" date="2019-03" db="EMBL/GenBank/DDBJ databases">
        <title>Genomic Encyclopedia of Type Strains, Phase IV (KMG-IV): sequencing the most valuable type-strain genomes for metagenomic binning, comparative biology and taxonomic classification.</title>
        <authorList>
            <person name="Goeker M."/>
        </authorList>
    </citation>
    <scope>NUCLEOTIDE SEQUENCE [LARGE SCALE GENOMIC DNA]</scope>
    <source>
        <strain evidence="1 2">DSM 11603</strain>
    </source>
</reference>
<sequence length="40" mass="4722">MEIWIPLLGRLKMKPAFAVRRAEKELLRIGGYSFTFLGRR</sequence>
<accession>A0A4R6YEZ9</accession>
<dbReference type="Proteomes" id="UP000294958">
    <property type="component" value="Unassembled WGS sequence"/>
</dbReference>
<protein>
    <submittedName>
        <fullName evidence="1">Uncharacterized protein</fullName>
    </submittedName>
</protein>
<evidence type="ECO:0000313" key="2">
    <source>
        <dbReference type="Proteomes" id="UP000294958"/>
    </source>
</evidence>